<reference evidence="2" key="1">
    <citation type="submission" date="2023-06" db="EMBL/GenBank/DDBJ databases">
        <title>Conoideocrella luteorostrata (Hypocreales: Clavicipitaceae), a potential biocontrol fungus for elongate hemlock scale in United States Christmas tree production areas.</title>
        <authorList>
            <person name="Barrett H."/>
            <person name="Lovett B."/>
            <person name="Macias A.M."/>
            <person name="Stajich J.E."/>
            <person name="Kasson M.T."/>
        </authorList>
    </citation>
    <scope>NUCLEOTIDE SEQUENCE</scope>
    <source>
        <strain evidence="2">ARSEF 14590</strain>
    </source>
</reference>
<evidence type="ECO:0000313" key="3">
    <source>
        <dbReference type="Proteomes" id="UP001251528"/>
    </source>
</evidence>
<name>A0AAJ0CMY9_9HYPO</name>
<dbReference type="InterPro" id="IPR052895">
    <property type="entry name" value="HetReg/Transcr_Mod"/>
</dbReference>
<evidence type="ECO:0000313" key="2">
    <source>
        <dbReference type="EMBL" id="KAK2594589.1"/>
    </source>
</evidence>
<dbReference type="Pfam" id="PF06985">
    <property type="entry name" value="HET"/>
    <property type="match status" value="1"/>
</dbReference>
<comment type="caution">
    <text evidence="2">The sequence shown here is derived from an EMBL/GenBank/DDBJ whole genome shotgun (WGS) entry which is preliminary data.</text>
</comment>
<dbReference type="PANTHER" id="PTHR24148">
    <property type="entry name" value="ANKYRIN REPEAT DOMAIN-CONTAINING PROTEIN 39 HOMOLOG-RELATED"/>
    <property type="match status" value="1"/>
</dbReference>
<dbReference type="Pfam" id="PF26639">
    <property type="entry name" value="Het-6_barrel"/>
    <property type="match status" value="1"/>
</dbReference>
<organism evidence="2 3">
    <name type="scientific">Conoideocrella luteorostrata</name>
    <dbReference type="NCBI Taxonomy" id="1105319"/>
    <lineage>
        <taxon>Eukaryota</taxon>
        <taxon>Fungi</taxon>
        <taxon>Dikarya</taxon>
        <taxon>Ascomycota</taxon>
        <taxon>Pezizomycotina</taxon>
        <taxon>Sordariomycetes</taxon>
        <taxon>Hypocreomycetidae</taxon>
        <taxon>Hypocreales</taxon>
        <taxon>Clavicipitaceae</taxon>
        <taxon>Conoideocrella</taxon>
    </lineage>
</organism>
<dbReference type="EMBL" id="JASWJB010000163">
    <property type="protein sequence ID" value="KAK2594589.1"/>
    <property type="molecule type" value="Genomic_DNA"/>
</dbReference>
<dbReference type="PANTHER" id="PTHR24148:SF64">
    <property type="entry name" value="HETEROKARYON INCOMPATIBILITY DOMAIN-CONTAINING PROTEIN"/>
    <property type="match status" value="1"/>
</dbReference>
<dbReference type="Proteomes" id="UP001251528">
    <property type="component" value="Unassembled WGS sequence"/>
</dbReference>
<feature type="domain" description="Heterokaryon incompatibility" evidence="1">
    <location>
        <begin position="218"/>
        <end position="380"/>
    </location>
</feature>
<accession>A0AAJ0CMY9</accession>
<sequence>MSPLRVAIIRQEQRAEIQVSRNCHGGPYVELRVPEGMRNVHRVIFRTVSHDQGYSNERHLHGTYDGSYTWFVVSVITPGGHDRVARRLLQYNVHASAALKRHEISWSADDDGSQDVDPSGRAWVWAIRGGDSIQIMPRAQWPGWINYVREAEIEAHCSHDGMIDLPLIPPCNQFLDSSALEIRLVRLDPGEGDDPISVELRHAKLPGAHGRDSPSVQYEALSYCWGDVRDRRDIMLTKVAGPDRGVASKHVFSVTSSLFSALVRIRPPPGLPARYFWVDAICINQDDIDERTSQVALMRQIYRHASRVVVWLGDGDEGMRKAIQHINEQFAALNTASSSEDIDLVALHGPLIGGDGAYYFIDSWVLFEYLWIRRTWVVQEIFNSKTAVFCCGSDTIYWRSLLRVHKCFLLFDLSARTAEKALMPPIFETLLGSKEMARGDVPSAEMGILDVLLQGLDLDATDPRDKIFAMLQFGLETQHFDQLPSTLLPDYQRPLREVFALFTKWWIVESRSLRILSAIQALEGRTWQRTYWGTPPPPRPSDLASWSWGYRGHSNWAIGLLGIAPDCPYRAASSTEPDTATIQRFSSPSELALAGFPIDRIDSITPYPYLANCTHNASSLDQNSHDRDLHSAFVALFDPLNITGKWTYQLWSKHSGTYALASAEDPSKVADHGAAHRGFAHRTGGALECLSSCVFRTRSGQRGLCPAGARLGDLVAVLLGGQVPYILWETKEDGWISGQWEFVGECYLQGYMDGRAVEERDKEEASPLEVFVLV</sequence>
<protein>
    <recommendedName>
        <fullName evidence="1">Heterokaryon incompatibility domain-containing protein</fullName>
    </recommendedName>
</protein>
<dbReference type="AlphaFoldDB" id="A0AAJ0CMY9"/>
<dbReference type="InterPro" id="IPR010730">
    <property type="entry name" value="HET"/>
</dbReference>
<keyword evidence="3" id="KW-1185">Reference proteome</keyword>
<proteinExistence type="predicted"/>
<evidence type="ECO:0000259" key="1">
    <source>
        <dbReference type="Pfam" id="PF06985"/>
    </source>
</evidence>
<gene>
    <name evidence="2" type="ORF">QQS21_007719</name>
</gene>